<dbReference type="EMBL" id="SJDL01000148">
    <property type="protein sequence ID" value="TBW44112.1"/>
    <property type="molecule type" value="Genomic_DNA"/>
</dbReference>
<organism evidence="3 4">
    <name type="scientific">Marinobacter halodurans</name>
    <dbReference type="NCBI Taxonomy" id="2528979"/>
    <lineage>
        <taxon>Bacteria</taxon>
        <taxon>Pseudomonadati</taxon>
        <taxon>Pseudomonadota</taxon>
        <taxon>Gammaproteobacteria</taxon>
        <taxon>Pseudomonadales</taxon>
        <taxon>Marinobacteraceae</taxon>
        <taxon>Marinobacter</taxon>
    </lineage>
</organism>
<sequence>MSEVEFQEEAREQSVFRQADYDDASPADLVLDIPKREGGTITLPLLQQARSNEEREDVQENTLMRVMPLAEILDNAPVNSGGVTVNTGLGVALLRPGYLYVFKGQTLWRELEVGPDGRMSDIDLARYRPDNLEQRTPTRRDSEGEWSSDVLIPAFLQGRAVMHDYRVAFSEVQWSWSRIHTLETDSAALNKRTTSIAPAYVAVQLGTSQEFVSFERGFPAQSLQSMPPLRTRDLGVELMLEQPVHFTPAFEQP</sequence>
<gene>
    <name evidence="3" type="ORF">EZI54_23875</name>
</gene>
<keyword evidence="4" id="KW-1185">Reference proteome</keyword>
<dbReference type="Pfam" id="PF20249">
    <property type="entry name" value="VasX_N"/>
    <property type="match status" value="1"/>
</dbReference>
<dbReference type="InterPro" id="IPR046864">
    <property type="entry name" value="VasX_N"/>
</dbReference>
<comment type="caution">
    <text evidence="3">The sequence shown here is derived from an EMBL/GenBank/DDBJ whole genome shotgun (WGS) entry which is preliminary data.</text>
</comment>
<evidence type="ECO:0000256" key="1">
    <source>
        <dbReference type="SAM" id="MobiDB-lite"/>
    </source>
</evidence>
<reference evidence="3 4" key="1">
    <citation type="submission" date="2019-02" db="EMBL/GenBank/DDBJ databases">
        <title>Marinobacter halodurans sp. nov., a marine bacterium isolated from sea tidal flat.</title>
        <authorList>
            <person name="Yoo Y."/>
            <person name="Lee D.W."/>
            <person name="Kim B.S."/>
            <person name="Kim J.-J."/>
        </authorList>
    </citation>
    <scope>NUCLEOTIDE SEQUENCE [LARGE SCALE GENOMIC DNA]</scope>
    <source>
        <strain evidence="3 4">YJ-S3-2</strain>
    </source>
</reference>
<evidence type="ECO:0000259" key="2">
    <source>
        <dbReference type="Pfam" id="PF20249"/>
    </source>
</evidence>
<evidence type="ECO:0000313" key="3">
    <source>
        <dbReference type="EMBL" id="TBW44112.1"/>
    </source>
</evidence>
<dbReference type="Proteomes" id="UP000313645">
    <property type="component" value="Unassembled WGS sequence"/>
</dbReference>
<feature type="non-terminal residue" evidence="3">
    <location>
        <position position="253"/>
    </location>
</feature>
<dbReference type="CDD" id="cd20705">
    <property type="entry name" value="MIX_I"/>
    <property type="match status" value="1"/>
</dbReference>
<accession>A0ABY1ZD21</accession>
<feature type="region of interest" description="Disordered" evidence="1">
    <location>
        <begin position="1"/>
        <end position="20"/>
    </location>
</feature>
<evidence type="ECO:0000313" key="4">
    <source>
        <dbReference type="Proteomes" id="UP000313645"/>
    </source>
</evidence>
<feature type="domain" description="Toxin VasX N-terminal region" evidence="2">
    <location>
        <begin position="81"/>
        <end position="199"/>
    </location>
</feature>
<proteinExistence type="predicted"/>
<protein>
    <recommendedName>
        <fullName evidence="2">Toxin VasX N-terminal region domain-containing protein</fullName>
    </recommendedName>
</protein>
<dbReference type="RefSeq" id="WP_207389347.1">
    <property type="nucleotide sequence ID" value="NZ_SJDL01000148.1"/>
</dbReference>
<name>A0ABY1ZD21_9GAMM</name>